<feature type="region of interest" description="Disordered" evidence="1">
    <location>
        <begin position="27"/>
        <end position="46"/>
    </location>
</feature>
<name>A0AAV7QXY5_PLEWA</name>
<organism evidence="2 3">
    <name type="scientific">Pleurodeles waltl</name>
    <name type="common">Iberian ribbed newt</name>
    <dbReference type="NCBI Taxonomy" id="8319"/>
    <lineage>
        <taxon>Eukaryota</taxon>
        <taxon>Metazoa</taxon>
        <taxon>Chordata</taxon>
        <taxon>Craniata</taxon>
        <taxon>Vertebrata</taxon>
        <taxon>Euteleostomi</taxon>
        <taxon>Amphibia</taxon>
        <taxon>Batrachia</taxon>
        <taxon>Caudata</taxon>
        <taxon>Salamandroidea</taxon>
        <taxon>Salamandridae</taxon>
        <taxon>Pleurodelinae</taxon>
        <taxon>Pleurodeles</taxon>
    </lineage>
</organism>
<gene>
    <name evidence="2" type="ORF">NDU88_011552</name>
</gene>
<protein>
    <submittedName>
        <fullName evidence="2">Uncharacterized protein</fullName>
    </submittedName>
</protein>
<sequence length="79" mass="8302">MGPPLARAHPAFAGLRDALRSARVPGSALPFEQQGDPGTGSPRRWQVSDAGLRDMLRIARVPGSAPPFEQQGDPGTGSR</sequence>
<evidence type="ECO:0000256" key="1">
    <source>
        <dbReference type="SAM" id="MobiDB-lite"/>
    </source>
</evidence>
<reference evidence="2" key="1">
    <citation type="journal article" date="2022" name="bioRxiv">
        <title>Sequencing and chromosome-scale assembly of the giantPleurodeles waltlgenome.</title>
        <authorList>
            <person name="Brown T."/>
            <person name="Elewa A."/>
            <person name="Iarovenko S."/>
            <person name="Subramanian E."/>
            <person name="Araus A.J."/>
            <person name="Petzold A."/>
            <person name="Susuki M."/>
            <person name="Suzuki K.-i.T."/>
            <person name="Hayashi T."/>
            <person name="Toyoda A."/>
            <person name="Oliveira C."/>
            <person name="Osipova E."/>
            <person name="Leigh N.D."/>
            <person name="Simon A."/>
            <person name="Yun M.H."/>
        </authorList>
    </citation>
    <scope>NUCLEOTIDE SEQUENCE</scope>
    <source>
        <strain evidence="2">20211129_DDA</strain>
        <tissue evidence="2">Liver</tissue>
    </source>
</reference>
<dbReference type="AlphaFoldDB" id="A0AAV7QXY5"/>
<evidence type="ECO:0000313" key="3">
    <source>
        <dbReference type="Proteomes" id="UP001066276"/>
    </source>
</evidence>
<feature type="region of interest" description="Disordered" evidence="1">
    <location>
        <begin position="59"/>
        <end position="79"/>
    </location>
</feature>
<accession>A0AAV7QXY5</accession>
<comment type="caution">
    <text evidence="2">The sequence shown here is derived from an EMBL/GenBank/DDBJ whole genome shotgun (WGS) entry which is preliminary data.</text>
</comment>
<proteinExistence type="predicted"/>
<dbReference type="EMBL" id="JANPWB010000010">
    <property type="protein sequence ID" value="KAJ1145261.1"/>
    <property type="molecule type" value="Genomic_DNA"/>
</dbReference>
<dbReference type="Proteomes" id="UP001066276">
    <property type="component" value="Chromosome 6"/>
</dbReference>
<evidence type="ECO:0000313" key="2">
    <source>
        <dbReference type="EMBL" id="KAJ1145261.1"/>
    </source>
</evidence>
<keyword evidence="3" id="KW-1185">Reference proteome</keyword>